<comment type="similarity">
    <text evidence="2">Belongs to the EamA transporter family.</text>
</comment>
<dbReference type="HOGENOM" id="CLU_054508_1_0_0"/>
<dbReference type="Gene3D" id="1.10.3730.20">
    <property type="match status" value="1"/>
</dbReference>
<dbReference type="NCBIfam" id="TIGR00688">
    <property type="entry name" value="rarD"/>
    <property type="match status" value="1"/>
</dbReference>
<feature type="transmembrane region" description="Helical" evidence="8">
    <location>
        <begin position="239"/>
        <end position="257"/>
    </location>
</feature>
<feature type="transmembrane region" description="Helical" evidence="8">
    <location>
        <begin position="70"/>
        <end position="90"/>
    </location>
</feature>
<feature type="transmembrane region" description="Helical" evidence="8">
    <location>
        <begin position="263"/>
        <end position="283"/>
    </location>
</feature>
<comment type="subcellular location">
    <subcellularLocation>
        <location evidence="1">Cell membrane</location>
        <topology evidence="1">Multi-pass membrane protein</topology>
    </subcellularLocation>
</comment>
<protein>
    <recommendedName>
        <fullName evidence="9">EamA domain-containing protein</fullName>
    </recommendedName>
</protein>
<keyword evidence="4" id="KW-1003">Cell membrane</keyword>
<dbReference type="AlphaFoldDB" id="U7V9X5"/>
<evidence type="ECO:0000256" key="8">
    <source>
        <dbReference type="SAM" id="Phobius"/>
    </source>
</evidence>
<evidence type="ECO:0000313" key="11">
    <source>
        <dbReference type="Proteomes" id="UP000017081"/>
    </source>
</evidence>
<keyword evidence="3" id="KW-0813">Transport</keyword>
<dbReference type="STRING" id="1319815.HMPREF0202_01806"/>
<name>U7V9X5_9FUSO</name>
<dbReference type="InterPro" id="IPR004626">
    <property type="entry name" value="RarD"/>
</dbReference>
<feature type="transmembrane region" description="Helical" evidence="8">
    <location>
        <begin position="7"/>
        <end position="25"/>
    </location>
</feature>
<gene>
    <name evidence="10" type="ORF">HMPREF0202_01806</name>
</gene>
<dbReference type="RefSeq" id="WP_023051342.1">
    <property type="nucleotide sequence ID" value="NZ_CP173060.2"/>
</dbReference>
<evidence type="ECO:0000256" key="3">
    <source>
        <dbReference type="ARBA" id="ARBA00022448"/>
    </source>
</evidence>
<evidence type="ECO:0000256" key="4">
    <source>
        <dbReference type="ARBA" id="ARBA00022475"/>
    </source>
</evidence>
<proteinExistence type="inferred from homology"/>
<feature type="transmembrane region" description="Helical" evidence="8">
    <location>
        <begin position="102"/>
        <end position="119"/>
    </location>
</feature>
<keyword evidence="5 8" id="KW-0812">Transmembrane</keyword>
<dbReference type="PANTHER" id="PTHR22911">
    <property type="entry name" value="ACYL-MALONYL CONDENSING ENZYME-RELATED"/>
    <property type="match status" value="1"/>
</dbReference>
<evidence type="ECO:0000313" key="10">
    <source>
        <dbReference type="EMBL" id="ERT68291.1"/>
    </source>
</evidence>
<evidence type="ECO:0000256" key="5">
    <source>
        <dbReference type="ARBA" id="ARBA00022692"/>
    </source>
</evidence>
<evidence type="ECO:0000256" key="6">
    <source>
        <dbReference type="ARBA" id="ARBA00022989"/>
    </source>
</evidence>
<evidence type="ECO:0000256" key="7">
    <source>
        <dbReference type="ARBA" id="ARBA00023136"/>
    </source>
</evidence>
<organism evidence="10 11">
    <name type="scientific">Cetobacterium somerae ATCC BAA-474</name>
    <dbReference type="NCBI Taxonomy" id="1319815"/>
    <lineage>
        <taxon>Bacteria</taxon>
        <taxon>Fusobacteriati</taxon>
        <taxon>Fusobacteriota</taxon>
        <taxon>Fusobacteriia</taxon>
        <taxon>Fusobacteriales</taxon>
        <taxon>Fusobacteriaceae</taxon>
        <taxon>Cetobacterium</taxon>
    </lineage>
</organism>
<dbReference type="PANTHER" id="PTHR22911:SF137">
    <property type="entry name" value="SOLUTE CARRIER FAMILY 35 MEMBER G2-RELATED"/>
    <property type="match status" value="1"/>
</dbReference>
<keyword evidence="7 8" id="KW-0472">Membrane</keyword>
<dbReference type="SUPFAM" id="SSF103481">
    <property type="entry name" value="Multidrug resistance efflux transporter EmrE"/>
    <property type="match status" value="2"/>
</dbReference>
<evidence type="ECO:0000256" key="1">
    <source>
        <dbReference type="ARBA" id="ARBA00004651"/>
    </source>
</evidence>
<keyword evidence="6 8" id="KW-1133">Transmembrane helix</keyword>
<dbReference type="GO" id="GO:0005886">
    <property type="term" value="C:plasma membrane"/>
    <property type="evidence" value="ECO:0007669"/>
    <property type="project" value="UniProtKB-SubCell"/>
</dbReference>
<dbReference type="InterPro" id="IPR037185">
    <property type="entry name" value="EmrE-like"/>
</dbReference>
<dbReference type="Pfam" id="PF00892">
    <property type="entry name" value="EamA"/>
    <property type="match status" value="2"/>
</dbReference>
<dbReference type="eggNOG" id="COG2962">
    <property type="taxonomic scope" value="Bacteria"/>
</dbReference>
<keyword evidence="11" id="KW-1185">Reference proteome</keyword>
<feature type="transmembrane region" description="Helical" evidence="8">
    <location>
        <begin position="174"/>
        <end position="194"/>
    </location>
</feature>
<feature type="transmembrane region" description="Helical" evidence="8">
    <location>
        <begin position="209"/>
        <end position="227"/>
    </location>
</feature>
<comment type="caution">
    <text evidence="10">The sequence shown here is derived from an EMBL/GenBank/DDBJ whole genome shotgun (WGS) entry which is preliminary data.</text>
</comment>
<evidence type="ECO:0000256" key="2">
    <source>
        <dbReference type="ARBA" id="ARBA00007362"/>
    </source>
</evidence>
<feature type="domain" description="EamA" evidence="9">
    <location>
        <begin position="6"/>
        <end position="142"/>
    </location>
</feature>
<dbReference type="Proteomes" id="UP000017081">
    <property type="component" value="Unassembled WGS sequence"/>
</dbReference>
<dbReference type="EMBL" id="AXZF01000068">
    <property type="protein sequence ID" value="ERT68291.1"/>
    <property type="molecule type" value="Genomic_DNA"/>
</dbReference>
<feature type="domain" description="EamA" evidence="9">
    <location>
        <begin position="151"/>
        <end position="278"/>
    </location>
</feature>
<accession>U7V9X5</accession>
<dbReference type="InterPro" id="IPR000620">
    <property type="entry name" value="EamA_dom"/>
</dbReference>
<reference evidence="10 11" key="1">
    <citation type="submission" date="2013-08" db="EMBL/GenBank/DDBJ databases">
        <authorList>
            <person name="Weinstock G."/>
            <person name="Sodergren E."/>
            <person name="Wylie T."/>
            <person name="Fulton L."/>
            <person name="Fulton R."/>
            <person name="Fronick C."/>
            <person name="O'Laughlin M."/>
            <person name="Godfrey J."/>
            <person name="Miner T."/>
            <person name="Herter B."/>
            <person name="Appelbaum E."/>
            <person name="Cordes M."/>
            <person name="Lek S."/>
            <person name="Wollam A."/>
            <person name="Pepin K.H."/>
            <person name="Palsikar V.B."/>
            <person name="Mitreva M."/>
            <person name="Wilson R.K."/>
        </authorList>
    </citation>
    <scope>NUCLEOTIDE SEQUENCE [LARGE SCALE GENOMIC DNA]</scope>
    <source>
        <strain evidence="10 11">ATCC BAA-474</strain>
    </source>
</reference>
<evidence type="ECO:0000259" key="9">
    <source>
        <dbReference type="Pfam" id="PF00892"/>
    </source>
</evidence>
<sequence length="287" mass="32554">MENNQKGMLYSLSAFILWGLFPLYWTNLKNIPALEIVSHRIIWSFFFLIIFVILKKQKNELVEIFKNKKTIYYIILAATFNCANWMSYIFLVNSNRVLEASLGYFINPLLLILAGRFIFKETLSKYQKTAIILATLGVCYMSIIYQKLPLYSLLVAGTFTGYSIAKKKIKIDPILALTIETLVYFPVAVVYLLMIKGGKGVEASNFDKILLMGAGVVTVIPLFLFSLGTKLSKLSSIGFFQYLTPTLVLLLGVFVFGENFSSVHTITFSLIWSGLIIYTASLFRVKR</sequence>
<feature type="transmembrane region" description="Helical" evidence="8">
    <location>
        <begin position="37"/>
        <end position="54"/>
    </location>
</feature>